<gene>
    <name evidence="3" type="ORF">Fot_12637</name>
</gene>
<dbReference type="Pfam" id="PF25418">
    <property type="entry name" value="DUF7890"/>
    <property type="match status" value="1"/>
</dbReference>
<dbReference type="InterPro" id="IPR057212">
    <property type="entry name" value="DUF7890"/>
</dbReference>
<organism evidence="3 4">
    <name type="scientific">Forsythia ovata</name>
    <dbReference type="NCBI Taxonomy" id="205694"/>
    <lineage>
        <taxon>Eukaryota</taxon>
        <taxon>Viridiplantae</taxon>
        <taxon>Streptophyta</taxon>
        <taxon>Embryophyta</taxon>
        <taxon>Tracheophyta</taxon>
        <taxon>Spermatophyta</taxon>
        <taxon>Magnoliopsida</taxon>
        <taxon>eudicotyledons</taxon>
        <taxon>Gunneridae</taxon>
        <taxon>Pentapetalae</taxon>
        <taxon>asterids</taxon>
        <taxon>lamiids</taxon>
        <taxon>Lamiales</taxon>
        <taxon>Oleaceae</taxon>
        <taxon>Forsythieae</taxon>
        <taxon>Forsythia</taxon>
    </lineage>
</organism>
<proteinExistence type="predicted"/>
<dbReference type="Proteomes" id="UP001604277">
    <property type="component" value="Unassembled WGS sequence"/>
</dbReference>
<protein>
    <recommendedName>
        <fullName evidence="2">DUF7890 domain-containing protein</fullName>
    </recommendedName>
</protein>
<dbReference type="EMBL" id="JBFOLJ010000003">
    <property type="protein sequence ID" value="KAL2551107.1"/>
    <property type="molecule type" value="Genomic_DNA"/>
</dbReference>
<evidence type="ECO:0000259" key="2">
    <source>
        <dbReference type="Pfam" id="PF25418"/>
    </source>
</evidence>
<name>A0ABD1WN82_9LAMI</name>
<dbReference type="PANTHER" id="PTHR36782">
    <property type="entry name" value="BNAC03G62080D PROTEIN"/>
    <property type="match status" value="1"/>
</dbReference>
<reference evidence="4" key="1">
    <citation type="submission" date="2024-07" db="EMBL/GenBank/DDBJ databases">
        <title>Two chromosome-level genome assemblies of Korean endemic species Abeliophyllum distichum and Forsythia ovata (Oleaceae).</title>
        <authorList>
            <person name="Jang H."/>
        </authorList>
    </citation>
    <scope>NUCLEOTIDE SEQUENCE [LARGE SCALE GENOMIC DNA]</scope>
</reference>
<dbReference type="PANTHER" id="PTHR36782:SF1">
    <property type="entry name" value="CALCIUM UNIPORTER PROTEIN"/>
    <property type="match status" value="1"/>
</dbReference>
<comment type="caution">
    <text evidence="3">The sequence shown here is derived from an EMBL/GenBank/DDBJ whole genome shotgun (WGS) entry which is preliminary data.</text>
</comment>
<feature type="domain" description="DUF7890" evidence="2">
    <location>
        <begin position="87"/>
        <end position="131"/>
    </location>
</feature>
<evidence type="ECO:0000256" key="1">
    <source>
        <dbReference type="SAM" id="MobiDB-lite"/>
    </source>
</evidence>
<feature type="region of interest" description="Disordered" evidence="1">
    <location>
        <begin position="54"/>
        <end position="85"/>
    </location>
</feature>
<accession>A0ABD1WN82</accession>
<evidence type="ECO:0000313" key="4">
    <source>
        <dbReference type="Proteomes" id="UP001604277"/>
    </source>
</evidence>
<keyword evidence="4" id="KW-1185">Reference proteome</keyword>
<sequence length="133" mass="15547">MSGFLHYFLPHTQFHNNSEPKKPELEHYVYRDGLNKKPSTLKLRRKVHFEIESKPLLEREESDQKNYDSRNKSTSRGHVEKEKLSETKVKILMTKEEAARLLSKCKDGGVLEFKDVARELVQIPVNRVNVVLS</sequence>
<dbReference type="AlphaFoldDB" id="A0ABD1WN82"/>
<evidence type="ECO:0000313" key="3">
    <source>
        <dbReference type="EMBL" id="KAL2551107.1"/>
    </source>
</evidence>